<evidence type="ECO:0000256" key="6">
    <source>
        <dbReference type="ARBA" id="ARBA00022618"/>
    </source>
</evidence>
<dbReference type="PROSITE" id="PS51387">
    <property type="entry name" value="FAD_PCMH"/>
    <property type="match status" value="1"/>
</dbReference>
<evidence type="ECO:0000256" key="14">
    <source>
        <dbReference type="ARBA" id="ARBA00023316"/>
    </source>
</evidence>
<name>A0A3E4LSW9_9FIRM</name>
<proteinExistence type="inferred from homology"/>
<comment type="catalytic activity">
    <reaction evidence="15 16">
        <text>UDP-N-acetyl-alpha-D-muramate + NADP(+) = UDP-N-acetyl-3-O-(1-carboxyvinyl)-alpha-D-glucosamine + NADPH + H(+)</text>
        <dbReference type="Rhea" id="RHEA:12248"/>
        <dbReference type="ChEBI" id="CHEBI:15378"/>
        <dbReference type="ChEBI" id="CHEBI:57783"/>
        <dbReference type="ChEBI" id="CHEBI:58349"/>
        <dbReference type="ChEBI" id="CHEBI:68483"/>
        <dbReference type="ChEBI" id="CHEBI:70757"/>
        <dbReference type="EC" id="1.3.1.98"/>
    </reaction>
</comment>
<evidence type="ECO:0000256" key="3">
    <source>
        <dbReference type="ARBA" id="ARBA00004496"/>
    </source>
</evidence>
<keyword evidence="14 16" id="KW-0961">Cell wall biogenesis/degradation</keyword>
<dbReference type="NCBIfam" id="TIGR00179">
    <property type="entry name" value="murB"/>
    <property type="match status" value="1"/>
</dbReference>
<feature type="domain" description="FAD-binding PCMH-type" evidence="17">
    <location>
        <begin position="29"/>
        <end position="195"/>
    </location>
</feature>
<keyword evidence="9 16" id="KW-0521">NADP</keyword>
<dbReference type="InterPro" id="IPR036635">
    <property type="entry name" value="MurB_C_sf"/>
</dbReference>
<dbReference type="PANTHER" id="PTHR21071">
    <property type="entry name" value="UDP-N-ACETYLENOLPYRUVOYLGLUCOSAMINE REDUCTASE"/>
    <property type="match status" value="1"/>
</dbReference>
<dbReference type="EC" id="1.3.1.98" evidence="16"/>
<dbReference type="InterPro" id="IPR036318">
    <property type="entry name" value="FAD-bd_PCMH-like_sf"/>
</dbReference>
<keyword evidence="11 16" id="KW-0573">Peptidoglycan synthesis</keyword>
<dbReference type="GO" id="GO:0009252">
    <property type="term" value="P:peptidoglycan biosynthetic process"/>
    <property type="evidence" value="ECO:0007669"/>
    <property type="project" value="UniProtKB-UniRule"/>
</dbReference>
<dbReference type="Gene3D" id="3.90.78.10">
    <property type="entry name" value="UDP-N-acetylenolpyruvoylglucosamine reductase, C-terminal domain"/>
    <property type="match status" value="1"/>
</dbReference>
<dbReference type="HAMAP" id="MF_00037">
    <property type="entry name" value="MurB"/>
    <property type="match status" value="1"/>
</dbReference>
<dbReference type="UniPathway" id="UPA00219"/>
<accession>A0A3E4LSW9</accession>
<evidence type="ECO:0000256" key="1">
    <source>
        <dbReference type="ARBA" id="ARBA00001974"/>
    </source>
</evidence>
<evidence type="ECO:0000256" key="10">
    <source>
        <dbReference type="ARBA" id="ARBA00022960"/>
    </source>
</evidence>
<dbReference type="Proteomes" id="UP000260793">
    <property type="component" value="Unassembled WGS sequence"/>
</dbReference>
<dbReference type="SUPFAM" id="SSF56194">
    <property type="entry name" value="Uridine diphospho-N-Acetylenolpyruvylglucosamine reductase, MurB, C-terminal domain"/>
    <property type="match status" value="1"/>
</dbReference>
<evidence type="ECO:0000256" key="4">
    <source>
        <dbReference type="ARBA" id="ARBA00004752"/>
    </source>
</evidence>
<evidence type="ECO:0000256" key="8">
    <source>
        <dbReference type="ARBA" id="ARBA00022827"/>
    </source>
</evidence>
<keyword evidence="12 16" id="KW-0560">Oxidoreductase</keyword>
<evidence type="ECO:0000256" key="12">
    <source>
        <dbReference type="ARBA" id="ARBA00023002"/>
    </source>
</evidence>
<dbReference type="AlphaFoldDB" id="A0A3E4LSW9"/>
<evidence type="ECO:0000313" key="20">
    <source>
        <dbReference type="Proteomes" id="UP000260793"/>
    </source>
</evidence>
<dbReference type="GO" id="GO:0008762">
    <property type="term" value="F:UDP-N-acetylmuramate dehydrogenase activity"/>
    <property type="evidence" value="ECO:0007669"/>
    <property type="project" value="UniProtKB-UniRule"/>
</dbReference>
<comment type="caution">
    <text evidence="18">The sequence shown here is derived from an EMBL/GenBank/DDBJ whole genome shotgun (WGS) entry which is preliminary data.</text>
</comment>
<evidence type="ECO:0000256" key="15">
    <source>
        <dbReference type="ARBA" id="ARBA00048914"/>
    </source>
</evidence>
<dbReference type="Proteomes" id="UP000284902">
    <property type="component" value="Unassembled WGS sequence"/>
</dbReference>
<dbReference type="InterPro" id="IPR016169">
    <property type="entry name" value="FAD-bd_PCMH_sub2"/>
</dbReference>
<feature type="active site" description="Proton donor" evidence="16">
    <location>
        <position position="224"/>
    </location>
</feature>
<feature type="active site" evidence="16">
    <location>
        <position position="294"/>
    </location>
</feature>
<reference evidence="20 21" key="1">
    <citation type="submission" date="2018-08" db="EMBL/GenBank/DDBJ databases">
        <title>A genome reference for cultivated species of the human gut microbiota.</title>
        <authorList>
            <person name="Zou Y."/>
            <person name="Xue W."/>
            <person name="Luo G."/>
        </authorList>
    </citation>
    <scope>NUCLEOTIDE SEQUENCE [LARGE SCALE GENOMIC DNA]</scope>
    <source>
        <strain evidence="19 21">AM25-1LB</strain>
        <strain evidence="18 20">TF11-7</strain>
    </source>
</reference>
<evidence type="ECO:0000256" key="2">
    <source>
        <dbReference type="ARBA" id="ARBA00003921"/>
    </source>
</evidence>
<dbReference type="InterPro" id="IPR006094">
    <property type="entry name" value="Oxid_FAD_bind_N"/>
</dbReference>
<dbReference type="GO" id="GO:0051301">
    <property type="term" value="P:cell division"/>
    <property type="evidence" value="ECO:0007669"/>
    <property type="project" value="UniProtKB-KW"/>
</dbReference>
<evidence type="ECO:0000256" key="16">
    <source>
        <dbReference type="HAMAP-Rule" id="MF_00037"/>
    </source>
</evidence>
<dbReference type="Pfam" id="PF02873">
    <property type="entry name" value="MurB_C"/>
    <property type="match status" value="1"/>
</dbReference>
<comment type="similarity">
    <text evidence="16">Belongs to the MurB family.</text>
</comment>
<organism evidence="18 20">
    <name type="scientific">[Ruminococcus] lactaris</name>
    <dbReference type="NCBI Taxonomy" id="46228"/>
    <lineage>
        <taxon>Bacteria</taxon>
        <taxon>Bacillati</taxon>
        <taxon>Bacillota</taxon>
        <taxon>Clostridia</taxon>
        <taxon>Lachnospirales</taxon>
        <taxon>Lachnospiraceae</taxon>
        <taxon>Mediterraneibacter</taxon>
    </lineage>
</organism>
<keyword evidence="8 16" id="KW-0274">FAD</keyword>
<keyword evidence="7 16" id="KW-0285">Flavoprotein</keyword>
<evidence type="ECO:0000313" key="21">
    <source>
        <dbReference type="Proteomes" id="UP000284902"/>
    </source>
</evidence>
<dbReference type="InterPro" id="IPR003170">
    <property type="entry name" value="MurB"/>
</dbReference>
<comment type="subcellular location">
    <subcellularLocation>
        <location evidence="3 16">Cytoplasm</location>
    </subcellularLocation>
</comment>
<dbReference type="GO" id="GO:0005829">
    <property type="term" value="C:cytosol"/>
    <property type="evidence" value="ECO:0007669"/>
    <property type="project" value="TreeGrafter"/>
</dbReference>
<gene>
    <name evidence="16" type="primary">murB</name>
    <name evidence="19" type="ORF">DW672_03075</name>
    <name evidence="18" type="ORF">DXD17_06875</name>
</gene>
<dbReference type="InterPro" id="IPR016167">
    <property type="entry name" value="FAD-bd_PCMH_sub1"/>
</dbReference>
<dbReference type="SUPFAM" id="SSF56176">
    <property type="entry name" value="FAD-binding/transporter-associated domain-like"/>
    <property type="match status" value="1"/>
</dbReference>
<protein>
    <recommendedName>
        <fullName evidence="16">UDP-N-acetylenolpyruvoylglucosamine reductase</fullName>
        <ecNumber evidence="16">1.3.1.98</ecNumber>
    </recommendedName>
    <alternativeName>
        <fullName evidence="16">UDP-N-acetylmuramate dehydrogenase</fullName>
    </alternativeName>
</protein>
<evidence type="ECO:0000256" key="11">
    <source>
        <dbReference type="ARBA" id="ARBA00022984"/>
    </source>
</evidence>
<dbReference type="EMBL" id="QRHG01000005">
    <property type="protein sequence ID" value="RHF62544.1"/>
    <property type="molecule type" value="Genomic_DNA"/>
</dbReference>
<keyword evidence="10 16" id="KW-0133">Cell shape</keyword>
<evidence type="ECO:0000259" key="17">
    <source>
        <dbReference type="PROSITE" id="PS51387"/>
    </source>
</evidence>
<dbReference type="InterPro" id="IPR016166">
    <property type="entry name" value="FAD-bd_PCMH"/>
</dbReference>
<sequence length="301" mass="32703">MDLYSSLCTITKEENILRDEPMCRHTTFRVGGPADYFVTPQSVEEIRGILAVCRKENVPYYIVGNGSNLLVGDGGFRGVVLQIFKKMNDVRVEGERVTAQAGVLLSKVASAAYNASLTGLEFAAGIPGTLGGAVRMNAGAYGGEMKQVLESAVVLTQEGELLTIPVEELGLAYRTSVVEKKDYVVVEATLRLKKGDQAAIREVMDDLKQRRVTKQPLEFGSAGSTFKRPEGYFAGKLIEDAGLRGFRIGDAQVSEKHCGFVINRGNATAAQVCELMQEVVKKVKETSGVTLEPEVKRIGEF</sequence>
<evidence type="ECO:0000256" key="7">
    <source>
        <dbReference type="ARBA" id="ARBA00022630"/>
    </source>
</evidence>
<keyword evidence="6 16" id="KW-0132">Cell division</keyword>
<dbReference type="GO" id="GO:0008360">
    <property type="term" value="P:regulation of cell shape"/>
    <property type="evidence" value="ECO:0007669"/>
    <property type="project" value="UniProtKB-KW"/>
</dbReference>
<dbReference type="GO" id="GO:0071949">
    <property type="term" value="F:FAD binding"/>
    <property type="evidence" value="ECO:0007669"/>
    <property type="project" value="InterPro"/>
</dbReference>
<evidence type="ECO:0000256" key="9">
    <source>
        <dbReference type="ARBA" id="ARBA00022857"/>
    </source>
</evidence>
<dbReference type="Gene3D" id="3.30.465.10">
    <property type="match status" value="1"/>
</dbReference>
<comment type="function">
    <text evidence="2 16">Cell wall formation.</text>
</comment>
<dbReference type="Gene3D" id="3.30.43.10">
    <property type="entry name" value="Uridine Diphospho-n-acetylenolpyruvylglucosamine Reductase, domain 2"/>
    <property type="match status" value="1"/>
</dbReference>
<feature type="active site" evidence="16">
    <location>
        <position position="174"/>
    </location>
</feature>
<dbReference type="InterPro" id="IPR011601">
    <property type="entry name" value="MurB_C"/>
</dbReference>
<keyword evidence="5 16" id="KW-0963">Cytoplasm</keyword>
<dbReference type="Pfam" id="PF01565">
    <property type="entry name" value="FAD_binding_4"/>
    <property type="match status" value="1"/>
</dbReference>
<evidence type="ECO:0000256" key="13">
    <source>
        <dbReference type="ARBA" id="ARBA00023306"/>
    </source>
</evidence>
<dbReference type="PANTHER" id="PTHR21071:SF4">
    <property type="entry name" value="UDP-N-ACETYLENOLPYRUVOYLGLUCOSAMINE REDUCTASE"/>
    <property type="match status" value="1"/>
</dbReference>
<dbReference type="EMBL" id="QSQN01000015">
    <property type="protein sequence ID" value="RGK40202.1"/>
    <property type="molecule type" value="Genomic_DNA"/>
</dbReference>
<evidence type="ECO:0000313" key="19">
    <source>
        <dbReference type="EMBL" id="RHF62544.1"/>
    </source>
</evidence>
<comment type="pathway">
    <text evidence="4 16">Cell wall biogenesis; peptidoglycan biosynthesis.</text>
</comment>
<dbReference type="GO" id="GO:0071555">
    <property type="term" value="P:cell wall organization"/>
    <property type="evidence" value="ECO:0007669"/>
    <property type="project" value="UniProtKB-KW"/>
</dbReference>
<evidence type="ECO:0000313" key="18">
    <source>
        <dbReference type="EMBL" id="RGK40202.1"/>
    </source>
</evidence>
<dbReference type="NCBIfam" id="NF010480">
    <property type="entry name" value="PRK13905.1"/>
    <property type="match status" value="1"/>
</dbReference>
<keyword evidence="13 16" id="KW-0131">Cell cycle</keyword>
<dbReference type="RefSeq" id="WP_023921749.1">
    <property type="nucleotide sequence ID" value="NZ_CATYQD010000028.1"/>
</dbReference>
<comment type="cofactor">
    <cofactor evidence="1 16">
        <name>FAD</name>
        <dbReference type="ChEBI" id="CHEBI:57692"/>
    </cofactor>
</comment>
<evidence type="ECO:0000256" key="5">
    <source>
        <dbReference type="ARBA" id="ARBA00022490"/>
    </source>
</evidence>